<dbReference type="FunFam" id="3.40.50.300:FF:000054">
    <property type="entry name" value="ABC multidrug transporter atrF"/>
    <property type="match status" value="1"/>
</dbReference>
<dbReference type="InterPro" id="IPR003593">
    <property type="entry name" value="AAA+_ATPase"/>
</dbReference>
<dbReference type="Proteomes" id="UP000000709">
    <property type="component" value="Unassembled WGS sequence"/>
</dbReference>
<dbReference type="Pfam" id="PF14510">
    <property type="entry name" value="ABC_trans_N"/>
    <property type="match status" value="1"/>
</dbReference>
<keyword evidence="8 9" id="KW-0472">Membrane</keyword>
<keyword evidence="2" id="KW-0813">Transport</keyword>
<dbReference type="KEGG" id="spaa:SPAPADRAFT_131428"/>
<evidence type="ECO:0000313" key="12">
    <source>
        <dbReference type="Proteomes" id="UP000000709"/>
    </source>
</evidence>
<dbReference type="RefSeq" id="XP_007372318.1">
    <property type="nucleotide sequence ID" value="XM_007372256.1"/>
</dbReference>
<evidence type="ECO:0000256" key="1">
    <source>
        <dbReference type="ARBA" id="ARBA00004141"/>
    </source>
</evidence>
<evidence type="ECO:0000313" key="11">
    <source>
        <dbReference type="EMBL" id="EGW34906.1"/>
    </source>
</evidence>
<dbReference type="InterPro" id="IPR017871">
    <property type="entry name" value="ABC_transporter-like_CS"/>
</dbReference>
<dbReference type="OMA" id="PEVEICF"/>
<evidence type="ECO:0000256" key="7">
    <source>
        <dbReference type="ARBA" id="ARBA00022989"/>
    </source>
</evidence>
<name>G3AFB7_SPAPN</name>
<comment type="subcellular location">
    <subcellularLocation>
        <location evidence="1">Membrane</location>
        <topology evidence="1">Multi-pass membrane protein</topology>
    </subcellularLocation>
</comment>
<gene>
    <name evidence="11" type="ORF">SPAPADRAFT_131428</name>
</gene>
<dbReference type="CDD" id="cd03232">
    <property type="entry name" value="ABCG_PDR_domain2"/>
    <property type="match status" value="1"/>
</dbReference>
<dbReference type="InterPro" id="IPR005285">
    <property type="entry name" value="Drug-R_PDR/CDR"/>
</dbReference>
<protein>
    <submittedName>
        <fullName evidence="11">Multidrug resistance protein CDR1</fullName>
    </submittedName>
</protein>
<dbReference type="CDD" id="cd03233">
    <property type="entry name" value="ABCG_PDR_domain1"/>
    <property type="match status" value="1"/>
</dbReference>
<dbReference type="EMBL" id="GL996499">
    <property type="protein sequence ID" value="EGW34906.1"/>
    <property type="molecule type" value="Genomic_DNA"/>
</dbReference>
<evidence type="ECO:0000256" key="4">
    <source>
        <dbReference type="ARBA" id="ARBA00022737"/>
    </source>
</evidence>
<evidence type="ECO:0000256" key="8">
    <source>
        <dbReference type="ARBA" id="ARBA00023136"/>
    </source>
</evidence>
<accession>G3AFB7</accession>
<feature type="domain" description="ABC transporter" evidence="10">
    <location>
        <begin position="139"/>
        <end position="391"/>
    </location>
</feature>
<dbReference type="PROSITE" id="PS00211">
    <property type="entry name" value="ABC_TRANSPORTER_1"/>
    <property type="match status" value="1"/>
</dbReference>
<dbReference type="InParanoid" id="G3AFB7"/>
<dbReference type="InterPro" id="IPR003439">
    <property type="entry name" value="ABC_transporter-like_ATP-bd"/>
</dbReference>
<dbReference type="OrthoDB" id="245989at2759"/>
<feature type="transmembrane region" description="Helical" evidence="9">
    <location>
        <begin position="1258"/>
        <end position="1284"/>
    </location>
</feature>
<keyword evidence="5" id="KW-0547">Nucleotide-binding</keyword>
<dbReference type="GeneID" id="18869575"/>
<dbReference type="SUPFAM" id="SSF52540">
    <property type="entry name" value="P-loop containing nucleoside triphosphate hydrolases"/>
    <property type="match status" value="2"/>
</dbReference>
<keyword evidence="4" id="KW-0677">Repeat</keyword>
<dbReference type="Pfam" id="PF06422">
    <property type="entry name" value="PDR_CDR"/>
    <property type="match status" value="1"/>
</dbReference>
<keyword evidence="12" id="KW-1185">Reference proteome</keyword>
<feature type="transmembrane region" description="Helical" evidence="9">
    <location>
        <begin position="1338"/>
        <end position="1362"/>
    </location>
</feature>
<feature type="transmembrane region" description="Helical" evidence="9">
    <location>
        <begin position="1454"/>
        <end position="1475"/>
    </location>
</feature>
<dbReference type="GO" id="GO:0016020">
    <property type="term" value="C:membrane"/>
    <property type="evidence" value="ECO:0007669"/>
    <property type="project" value="UniProtKB-SubCell"/>
</dbReference>
<dbReference type="PROSITE" id="PS50893">
    <property type="entry name" value="ABC_TRANSPORTER_2"/>
    <property type="match status" value="2"/>
</dbReference>
<feature type="transmembrane region" description="Helical" evidence="9">
    <location>
        <begin position="535"/>
        <end position="556"/>
    </location>
</feature>
<keyword evidence="6" id="KW-0067">ATP-binding</keyword>
<feature type="domain" description="ABC transporter" evidence="10">
    <location>
        <begin position="845"/>
        <end position="1089"/>
    </location>
</feature>
<dbReference type="InterPro" id="IPR010929">
    <property type="entry name" value="PDR_CDR_ABC"/>
</dbReference>
<evidence type="ECO:0000259" key="10">
    <source>
        <dbReference type="PROSITE" id="PS50893"/>
    </source>
</evidence>
<evidence type="ECO:0000256" key="5">
    <source>
        <dbReference type="ARBA" id="ARBA00022741"/>
    </source>
</evidence>
<dbReference type="InterPro" id="IPR034003">
    <property type="entry name" value="ABCG_PDR_2"/>
</dbReference>
<keyword evidence="3 9" id="KW-0812">Transmembrane</keyword>
<sequence length="1500" mass="170504">MFKEDYLTNSGSFEANPHESYLGFNEEASDDVRQLARKITQDYATSDQSSSVPYLSSNDVVPAINPYQDELTGSNLDPESPKFDSKYWIKNLKALYQSDPDYFKPNKLGVAFRDLRAYGIANDFDYQTTVATGLIKFVVDGSRYFRKDDKSRYFDILKPMDGLLRPGELTVVLGRPGAGCSTLLKTLAVNTYGFQVDKDSKVSYDGLTPDEIEKHYRGDVIYSAETDEHFPQLTVGDTLEFAARLRTPQNRGLGVDRETYAKHMASVYMATYGILRQRNTPVGNEFVPGCSGGERKRVSIAEVSLSGANIQCWDNATRGLDAATALEFIRALKTSSAVLDVTPVIAIYQCSQDAYDLFDNVSVLYGGHQIFFGKANKAKEYFTNMGWYCPERQTTADFLTSLTNPEERVAAPGYEGKLPRTAQEFESYWKKSSEYLSLIADIDEYFVECEKLNTKQAYHDSHVARQSNHISPRSPYTVSFPMQVKYIMGRNFLRTKNDPSIAIFTVVGQGMMGLILSSIFYNLDQTTNYMNYRGIALFFGVLYNAFASLMEILSLFEARNIIEKHRKYALYRPSADAIASVIFELPIKFMMSITFNLIFYFMINLRREPGRFFYYWLMAIWCTLIMSHLFRCIGSLVTTVAQAMTPATVMLLAMVMYTGFVITTKEMLGWARWINYINPVAYVFESFMVNEFHGRYFECSNFVPSGPSYDNITFINRVCTAIGAQPGESLVSGTTYLKMAYNYDNTHKWRNLGICIGYALFFLVVYIMLTEFNKGAMKKGEITLFLRSSLKQLKKRKELAAQKQDIESASNEKVPLAEDLANSDFEKKEIVELSENGLTGENETFLWRDLTYEIRIKKEDRIILDHVDGWVKPGEITALMGATGAGKTTLLNCLSDRHTVGVITDGVKMVNGHSLDSSFQRSIGYVQQQDLHLQTSTVREALKFSAYLRQSNTTPDKEKDAYVDYIIDLLEMSEYADAMVGVAGSGLNIEQRKRLTIGVELVAKPKLLLFLDEPTSGLDSQTAWSICKLMRKLADHGQAILCTIHQPSALLLTEFDRLLFLQEGGQTVYFGDLGENCQTLINYFEKYGADACPKDANPAEWMLKVVGAAPGSHAEADYFQVWRKSEEYNEIQSELDKMEVELALLPKNNDPEAHLKYAAPWWKQYVIVTARTLLQNWRTPSYIYSKLFLCLGTSLFNGFSFFGGHLSLRGLQNQMFAIFLFYVPFNTMHEQMLPYFLRQRAVYEIRERPSRTFSWFAFISAQLTSEIPYQIVVGTLSFFCWYYPSGLYKNASPTNEEESRGALMWLLVVSFYCYISTMGHFCISFVEREENGANMGHFLFQMCLMFCGVLAGPAQLPGFWIFMYRCNPITYLTQAMMAVGLANNHVVCAPQEYVSINPPDGISCEQFMEDYISKAGGYILADEATGQCQFCQMNNTNEFLASVGSFYSQRWRNYGIFVAFIAANVLFSIFLYWLGRVPKGTRERKKVTKDESKVGRRWLL</sequence>
<feature type="transmembrane region" description="Helical" evidence="9">
    <location>
        <begin position="749"/>
        <end position="769"/>
    </location>
</feature>
<dbReference type="HOGENOM" id="CLU_000604_35_0_1"/>
<evidence type="ECO:0000256" key="9">
    <source>
        <dbReference type="SAM" id="Phobius"/>
    </source>
</evidence>
<evidence type="ECO:0000256" key="3">
    <source>
        <dbReference type="ARBA" id="ARBA00022692"/>
    </source>
</evidence>
<dbReference type="InterPro" id="IPR029481">
    <property type="entry name" value="ABC_trans_N"/>
</dbReference>
<dbReference type="SMART" id="SM00382">
    <property type="entry name" value="AAA"/>
    <property type="match status" value="2"/>
</dbReference>
<feature type="transmembrane region" description="Helical" evidence="9">
    <location>
        <begin position="613"/>
        <end position="631"/>
    </location>
</feature>
<feature type="transmembrane region" description="Helical" evidence="9">
    <location>
        <begin position="643"/>
        <end position="662"/>
    </location>
</feature>
<dbReference type="InterPro" id="IPR027417">
    <property type="entry name" value="P-loop_NTPase"/>
</dbReference>
<dbReference type="GO" id="GO:0016887">
    <property type="term" value="F:ATP hydrolysis activity"/>
    <property type="evidence" value="ECO:0007669"/>
    <property type="project" value="InterPro"/>
</dbReference>
<dbReference type="InterPro" id="IPR013525">
    <property type="entry name" value="ABC2_TM"/>
</dbReference>
<dbReference type="Pfam" id="PF00005">
    <property type="entry name" value="ABC_tran"/>
    <property type="match status" value="2"/>
</dbReference>
<dbReference type="PANTHER" id="PTHR19241">
    <property type="entry name" value="ATP-BINDING CASSETTE TRANSPORTER"/>
    <property type="match status" value="1"/>
</dbReference>
<evidence type="ECO:0000256" key="2">
    <source>
        <dbReference type="ARBA" id="ARBA00022448"/>
    </source>
</evidence>
<feature type="transmembrane region" description="Helical" evidence="9">
    <location>
        <begin position="501"/>
        <end position="523"/>
    </location>
</feature>
<dbReference type="Pfam" id="PF01061">
    <property type="entry name" value="ABC2_membrane"/>
    <property type="match status" value="2"/>
</dbReference>
<evidence type="ECO:0000256" key="6">
    <source>
        <dbReference type="ARBA" id="ARBA00022840"/>
    </source>
</evidence>
<dbReference type="eggNOG" id="KOG0065">
    <property type="taxonomic scope" value="Eukaryota"/>
</dbReference>
<dbReference type="GO" id="GO:0005524">
    <property type="term" value="F:ATP binding"/>
    <property type="evidence" value="ECO:0007669"/>
    <property type="project" value="UniProtKB-KW"/>
</dbReference>
<feature type="transmembrane region" description="Helical" evidence="9">
    <location>
        <begin position="577"/>
        <end position="601"/>
    </location>
</feature>
<organism evidence="12">
    <name type="scientific">Spathaspora passalidarum (strain NRRL Y-27907 / 11-Y1)</name>
    <dbReference type="NCBI Taxonomy" id="619300"/>
    <lineage>
        <taxon>Eukaryota</taxon>
        <taxon>Fungi</taxon>
        <taxon>Dikarya</taxon>
        <taxon>Ascomycota</taxon>
        <taxon>Saccharomycotina</taxon>
        <taxon>Pichiomycetes</taxon>
        <taxon>Debaryomycetaceae</taxon>
        <taxon>Spathaspora</taxon>
    </lineage>
</organism>
<dbReference type="InterPro" id="IPR034001">
    <property type="entry name" value="ABCG_PDR_1"/>
</dbReference>
<dbReference type="Gene3D" id="3.40.50.300">
    <property type="entry name" value="P-loop containing nucleotide triphosphate hydrolases"/>
    <property type="match status" value="2"/>
</dbReference>
<dbReference type="FunCoup" id="G3AFB7">
    <property type="interactions" value="399"/>
</dbReference>
<feature type="transmembrane region" description="Helical" evidence="9">
    <location>
        <begin position="1304"/>
        <end position="1326"/>
    </location>
</feature>
<proteinExistence type="predicted"/>
<keyword evidence="7 9" id="KW-1133">Transmembrane helix</keyword>
<reference evidence="11 12" key="1">
    <citation type="journal article" date="2011" name="Proc. Natl. Acad. Sci. U.S.A.">
        <title>Comparative genomics of xylose-fermenting fungi for enhanced biofuel production.</title>
        <authorList>
            <person name="Wohlbach D.J."/>
            <person name="Kuo A."/>
            <person name="Sato T.K."/>
            <person name="Potts K.M."/>
            <person name="Salamov A.A."/>
            <person name="LaButti K.M."/>
            <person name="Sun H."/>
            <person name="Clum A."/>
            <person name="Pangilinan J.L."/>
            <person name="Lindquist E.A."/>
            <person name="Lucas S."/>
            <person name="Lapidus A."/>
            <person name="Jin M."/>
            <person name="Gunawan C."/>
            <person name="Balan V."/>
            <person name="Dale B.E."/>
            <person name="Jeffries T.W."/>
            <person name="Zinkel R."/>
            <person name="Barry K.W."/>
            <person name="Grigoriev I.V."/>
            <person name="Gasch A.P."/>
        </authorList>
    </citation>
    <scope>NUCLEOTIDE SEQUENCE [LARGE SCALE GENOMIC DNA]</scope>
    <source>
        <strain evidence="12">NRRL Y-27907 / 11-Y1</strain>
    </source>
</reference>
<dbReference type="NCBIfam" id="TIGR00956">
    <property type="entry name" value="3a01205"/>
    <property type="match status" value="1"/>
</dbReference>
<dbReference type="GO" id="GO:0140359">
    <property type="term" value="F:ABC-type transporter activity"/>
    <property type="evidence" value="ECO:0007669"/>
    <property type="project" value="InterPro"/>
</dbReference>
<dbReference type="GO" id="GO:1990961">
    <property type="term" value="P:xenobiotic detoxification by transmembrane export across the plasma membrane"/>
    <property type="evidence" value="ECO:0007669"/>
    <property type="project" value="InterPro"/>
</dbReference>